<evidence type="ECO:0000313" key="3">
    <source>
        <dbReference type="Proteomes" id="UP001565927"/>
    </source>
</evidence>
<protein>
    <submittedName>
        <fullName evidence="2">Uncharacterized protein</fullName>
    </submittedName>
</protein>
<feature type="compositionally biased region" description="Basic and acidic residues" evidence="1">
    <location>
        <begin position="302"/>
        <end position="356"/>
    </location>
</feature>
<evidence type="ECO:0000313" key="2">
    <source>
        <dbReference type="EMBL" id="MEZ0166029.1"/>
    </source>
</evidence>
<feature type="region of interest" description="Disordered" evidence="1">
    <location>
        <begin position="403"/>
        <end position="509"/>
    </location>
</feature>
<sequence length="838" mass="89262">MSMHLLLEGSDLGELLAEVRGQHGPAARVVRAERIRSGGVAGFFSKERYEVTVEMDGAGGDDVTHAEHQGPQPAPQPASQPASEVEGAGQAPEAPGSPEAEEREALDFEALLAAADAAETAASTTPAAPIADAEVEAGRAGTGEAFESARAGLLEVLRASQQGPALPAAGPDHTGLKVSGADAEDRNVIARTGEGQHAASSGLTHSEEAADAPGSTPDPAPEHPEEFPQEFLEEEHLDEHAAQDAAAAFEAELLEQARVQIERAEIERAAAERAEIERAAAERAEIERAAAERAEIERAAAARAAAERAQEEERMQQLEMERREAERAEQAHREAVRAQEARREAARADVRRRQAERVSAPRPAAGQVPAQVPGQARSLGDVLAAADAADGTDRLGAMFAAGQAGERRPERGAGERAARPHRPISTESDSFARTLASMRDGATRTPGAGVTADVRSVTTPVRSVRPRPGHPDARPARTPEERVSDQFGTTNGATREGRGPARRPELRRPAAVEDQFADQFGDQFADQFGDQFGDRFEVERSADRAADRRGEWAHDYDQLEQQVAPQSFYEQENHEKGYEPGYERPDERPARSYPPAARATERGVDRVTDRAVNRDGDDNEAMTMDLTYREPVTTYSERPGSSRATYREPQDTGDVLRLARDIDVPAPLRVGAGELVVVIGEADAVVAAALLVADEVGSEAPLVLGRADVQNTVTADELPARQDQARRWSAPLTVAVPARPTGADAERAARMAAEIGAASVVVCVDATRRSHAVASLLRALDGVGLPARRLAVHRAAESPDPLDVLSLDVPVGFLDGRPATSGAWAGLLLDAAGDHPLR</sequence>
<feature type="compositionally biased region" description="Basic and acidic residues" evidence="1">
    <location>
        <begin position="495"/>
        <end position="509"/>
    </location>
</feature>
<proteinExistence type="predicted"/>
<feature type="compositionally biased region" description="Basic and acidic residues" evidence="1">
    <location>
        <begin position="469"/>
        <end position="484"/>
    </location>
</feature>
<dbReference type="RefSeq" id="WP_370442253.1">
    <property type="nucleotide sequence ID" value="NZ_JBGFTU010000017.1"/>
</dbReference>
<dbReference type="EMBL" id="JBGFTU010000017">
    <property type="protein sequence ID" value="MEZ0166029.1"/>
    <property type="molecule type" value="Genomic_DNA"/>
</dbReference>
<comment type="caution">
    <text evidence="2">The sequence shown here is derived from an EMBL/GenBank/DDBJ whole genome shotgun (WGS) entry which is preliminary data.</text>
</comment>
<accession>A0ABV4H408</accession>
<feature type="region of interest" description="Disordered" evidence="1">
    <location>
        <begin position="193"/>
        <end position="226"/>
    </location>
</feature>
<gene>
    <name evidence="2" type="ORF">AB2L27_14820</name>
</gene>
<feature type="region of interest" description="Disordered" evidence="1">
    <location>
        <begin position="57"/>
        <end position="102"/>
    </location>
</feature>
<feature type="region of interest" description="Disordered" evidence="1">
    <location>
        <begin position="302"/>
        <end position="374"/>
    </location>
</feature>
<organism evidence="2 3">
    <name type="scientific">Kineococcus halophytocola</name>
    <dbReference type="NCBI Taxonomy" id="3234027"/>
    <lineage>
        <taxon>Bacteria</taxon>
        <taxon>Bacillati</taxon>
        <taxon>Actinomycetota</taxon>
        <taxon>Actinomycetes</taxon>
        <taxon>Kineosporiales</taxon>
        <taxon>Kineosporiaceae</taxon>
        <taxon>Kineococcus</taxon>
    </lineage>
</organism>
<feature type="region of interest" description="Disordered" evidence="1">
    <location>
        <begin position="569"/>
        <end position="605"/>
    </location>
</feature>
<dbReference type="Proteomes" id="UP001565927">
    <property type="component" value="Unassembled WGS sequence"/>
</dbReference>
<name>A0ABV4H408_9ACTN</name>
<feature type="compositionally biased region" description="Basic and acidic residues" evidence="1">
    <location>
        <begin position="405"/>
        <end position="418"/>
    </location>
</feature>
<keyword evidence="3" id="KW-1185">Reference proteome</keyword>
<feature type="compositionally biased region" description="Low complexity" evidence="1">
    <location>
        <begin position="454"/>
        <end position="463"/>
    </location>
</feature>
<evidence type="ECO:0000256" key="1">
    <source>
        <dbReference type="SAM" id="MobiDB-lite"/>
    </source>
</evidence>
<feature type="compositionally biased region" description="Basic and acidic residues" evidence="1">
    <location>
        <begin position="571"/>
        <end position="590"/>
    </location>
</feature>
<reference evidence="2 3" key="1">
    <citation type="submission" date="2024-07" db="EMBL/GenBank/DDBJ databases">
        <authorList>
            <person name="Thanompreechachai J."/>
            <person name="Duangmal K."/>
        </authorList>
    </citation>
    <scope>NUCLEOTIDE SEQUENCE [LARGE SCALE GENOMIC DNA]</scope>
    <source>
        <strain evidence="2 3">LSe6-4</strain>
    </source>
</reference>
<feature type="compositionally biased region" description="Low complexity" evidence="1">
    <location>
        <begin position="79"/>
        <end position="98"/>
    </location>
</feature>